<evidence type="ECO:0000256" key="2">
    <source>
        <dbReference type="ARBA" id="ARBA00022771"/>
    </source>
</evidence>
<dbReference type="EMBL" id="JBEDUW010000006">
    <property type="protein sequence ID" value="KAK9923794.1"/>
    <property type="molecule type" value="Genomic_DNA"/>
</dbReference>
<reference evidence="8 9" key="1">
    <citation type="journal article" date="2023" name="G3 (Bethesda)">
        <title>A chromosome-length genome assembly and annotation of blackberry (Rubus argutus, cv. 'Hillquist').</title>
        <authorList>
            <person name="Bruna T."/>
            <person name="Aryal R."/>
            <person name="Dudchenko O."/>
            <person name="Sargent D.J."/>
            <person name="Mead D."/>
            <person name="Buti M."/>
            <person name="Cavallini A."/>
            <person name="Hytonen T."/>
            <person name="Andres J."/>
            <person name="Pham M."/>
            <person name="Weisz D."/>
            <person name="Mascagni F."/>
            <person name="Usai G."/>
            <person name="Natali L."/>
            <person name="Bassil N."/>
            <person name="Fernandez G.E."/>
            <person name="Lomsadze A."/>
            <person name="Armour M."/>
            <person name="Olukolu B."/>
            <person name="Poorten T."/>
            <person name="Britton C."/>
            <person name="Davik J."/>
            <person name="Ashrafi H."/>
            <person name="Aiden E.L."/>
            <person name="Borodovsky M."/>
            <person name="Worthington M."/>
        </authorList>
    </citation>
    <scope>NUCLEOTIDE SEQUENCE [LARGE SCALE GENOMIC DNA]</scope>
    <source>
        <strain evidence="8">PI 553951</strain>
    </source>
</reference>
<dbReference type="AlphaFoldDB" id="A0AAW1WIQ1"/>
<feature type="region of interest" description="Disordered" evidence="5">
    <location>
        <begin position="1"/>
        <end position="33"/>
    </location>
</feature>
<dbReference type="SUPFAM" id="SSF90229">
    <property type="entry name" value="CCCH zinc finger"/>
    <property type="match status" value="1"/>
</dbReference>
<evidence type="ECO:0000256" key="3">
    <source>
        <dbReference type="ARBA" id="ARBA00022833"/>
    </source>
</evidence>
<dbReference type="PROSITE" id="PS50103">
    <property type="entry name" value="ZF_C3H1"/>
    <property type="match status" value="1"/>
</dbReference>
<name>A0AAW1WIQ1_RUBAR</name>
<feature type="domain" description="C3H1-type" evidence="6">
    <location>
        <begin position="443"/>
        <end position="470"/>
    </location>
</feature>
<evidence type="ECO:0008006" key="10">
    <source>
        <dbReference type="Google" id="ProtNLM"/>
    </source>
</evidence>
<protein>
    <recommendedName>
        <fullName evidence="10">Zinc finger CCCH domain-containing protein 62-like</fullName>
    </recommendedName>
</protein>
<keyword evidence="2 4" id="KW-0863">Zinc-finger</keyword>
<dbReference type="InterPro" id="IPR036855">
    <property type="entry name" value="Znf_CCCH_sf"/>
</dbReference>
<dbReference type="InterPro" id="IPR003034">
    <property type="entry name" value="SAP_dom"/>
</dbReference>
<feature type="compositionally biased region" description="Basic and acidic residues" evidence="5">
    <location>
        <begin position="288"/>
        <end position="297"/>
    </location>
</feature>
<feature type="compositionally biased region" description="Basic and acidic residues" evidence="5">
    <location>
        <begin position="1"/>
        <end position="17"/>
    </location>
</feature>
<evidence type="ECO:0000256" key="5">
    <source>
        <dbReference type="SAM" id="MobiDB-lite"/>
    </source>
</evidence>
<keyword evidence="3 4" id="KW-0862">Zinc</keyword>
<dbReference type="InterPro" id="IPR000571">
    <property type="entry name" value="Znf_CCCH"/>
</dbReference>
<dbReference type="PANTHER" id="PTHR35323:SF5">
    <property type="entry name" value="ZINC FINGER CCCH DOMAIN-CONTAINING PROTEIN 62"/>
    <property type="match status" value="1"/>
</dbReference>
<dbReference type="PROSITE" id="PS50800">
    <property type="entry name" value="SAP"/>
    <property type="match status" value="1"/>
</dbReference>
<evidence type="ECO:0000256" key="4">
    <source>
        <dbReference type="PROSITE-ProRule" id="PRU00723"/>
    </source>
</evidence>
<accession>A0AAW1WIQ1</accession>
<dbReference type="PANTHER" id="PTHR35323">
    <property type="entry name" value="SAP DOMAIN-CONTAINING PROTEIN"/>
    <property type="match status" value="1"/>
</dbReference>
<dbReference type="Pfam" id="PF24766">
    <property type="entry name" value="DUF7699"/>
    <property type="match status" value="1"/>
</dbReference>
<feature type="compositionally biased region" description="Polar residues" evidence="5">
    <location>
        <begin position="298"/>
        <end position="314"/>
    </location>
</feature>
<dbReference type="InterPro" id="IPR056116">
    <property type="entry name" value="DUF7699"/>
</dbReference>
<evidence type="ECO:0000313" key="8">
    <source>
        <dbReference type="EMBL" id="KAK9923794.1"/>
    </source>
</evidence>
<dbReference type="InterPro" id="IPR041367">
    <property type="entry name" value="Znf-CCCH_4"/>
</dbReference>
<comment type="caution">
    <text evidence="8">The sequence shown here is derived from an EMBL/GenBank/DDBJ whole genome shotgun (WGS) entry which is preliminary data.</text>
</comment>
<organism evidence="8 9">
    <name type="scientific">Rubus argutus</name>
    <name type="common">Southern blackberry</name>
    <dbReference type="NCBI Taxonomy" id="59490"/>
    <lineage>
        <taxon>Eukaryota</taxon>
        <taxon>Viridiplantae</taxon>
        <taxon>Streptophyta</taxon>
        <taxon>Embryophyta</taxon>
        <taxon>Tracheophyta</taxon>
        <taxon>Spermatophyta</taxon>
        <taxon>Magnoliopsida</taxon>
        <taxon>eudicotyledons</taxon>
        <taxon>Gunneridae</taxon>
        <taxon>Pentapetalae</taxon>
        <taxon>rosids</taxon>
        <taxon>fabids</taxon>
        <taxon>Rosales</taxon>
        <taxon>Rosaceae</taxon>
        <taxon>Rosoideae</taxon>
        <taxon>Rosoideae incertae sedis</taxon>
        <taxon>Rubus</taxon>
    </lineage>
</organism>
<dbReference type="Gene3D" id="2.30.30.1190">
    <property type="match status" value="1"/>
</dbReference>
<dbReference type="SMART" id="SM00356">
    <property type="entry name" value="ZnF_C3H1"/>
    <property type="match status" value="1"/>
</dbReference>
<dbReference type="Proteomes" id="UP001457282">
    <property type="component" value="Unassembled WGS sequence"/>
</dbReference>
<feature type="region of interest" description="Disordered" evidence="5">
    <location>
        <begin position="258"/>
        <end position="371"/>
    </location>
</feature>
<feature type="compositionally biased region" description="Polar residues" evidence="5">
    <location>
        <begin position="340"/>
        <end position="362"/>
    </location>
</feature>
<evidence type="ECO:0000313" key="9">
    <source>
        <dbReference type="Proteomes" id="UP001457282"/>
    </source>
</evidence>
<evidence type="ECO:0000259" key="6">
    <source>
        <dbReference type="PROSITE" id="PS50103"/>
    </source>
</evidence>
<keyword evidence="9" id="KW-1185">Reference proteome</keyword>
<gene>
    <name evidence="8" type="ORF">M0R45_032194</name>
</gene>
<dbReference type="InterPro" id="IPR036361">
    <property type="entry name" value="SAP_dom_sf"/>
</dbReference>
<feature type="compositionally biased region" description="Basic and acidic residues" evidence="5">
    <location>
        <begin position="258"/>
        <end position="280"/>
    </location>
</feature>
<dbReference type="Pfam" id="PF18044">
    <property type="entry name" value="zf-CCCH_4"/>
    <property type="match status" value="1"/>
</dbReference>
<evidence type="ECO:0000259" key="7">
    <source>
        <dbReference type="PROSITE" id="PS50800"/>
    </source>
</evidence>
<dbReference type="Pfam" id="PF02037">
    <property type="entry name" value="SAP"/>
    <property type="match status" value="1"/>
</dbReference>
<sequence>MAVTKEHQYEEKGKDFSESGGSDPGFDSDDSVKDPSYIILEETHAKFSKLSIKTKSKARIVKGIDLEADLDGEEVVVPELNQKDAKSFEHVQNMIQDKQIERLKVEQCKLYLRKNGLRLTGNKDTLIQRIKEHQEILNGGSEKKYPASSFVLNCKGDACTGDVVMFEQNVYERFDIASRSGRGAPCGTRVVAGRIVKESYGAAKQQHTFTIEVLWSKGEKPLPPLHPLLIKGRNLYRLKTLRQRWEDEGERQKILMEKHSRGSLARSDREARVQEKEMRKMLKTNRVSRKEEPKNNESHLNSTSSFKSSVQPHQSCPLVNPANLYQSFGPGNAKMGPQQFGLSTDSAKSATQTQTHHSQKPATQPRDPQSGLAIVDSGKVTTLPQVKQNTLIQDRYVNQASQHLKVSSYVTAMKLCPLPSPLKKTYQRRPLTTLNHSLPTSPRLQKQMCRYYAQGRCYYGDNCKFSHEMRENYSERRFYKPNW</sequence>
<feature type="zinc finger region" description="C3H1-type" evidence="4">
    <location>
        <begin position="443"/>
        <end position="470"/>
    </location>
</feature>
<dbReference type="Gene3D" id="1.10.720.30">
    <property type="entry name" value="SAP domain"/>
    <property type="match status" value="1"/>
</dbReference>
<proteinExistence type="predicted"/>
<evidence type="ECO:0000256" key="1">
    <source>
        <dbReference type="ARBA" id="ARBA00022723"/>
    </source>
</evidence>
<keyword evidence="1 4" id="KW-0479">Metal-binding</keyword>
<feature type="domain" description="SAP" evidence="7">
    <location>
        <begin position="100"/>
        <end position="134"/>
    </location>
</feature>
<dbReference type="GO" id="GO:0008270">
    <property type="term" value="F:zinc ion binding"/>
    <property type="evidence" value="ECO:0007669"/>
    <property type="project" value="UniProtKB-KW"/>
</dbReference>
<dbReference type="SUPFAM" id="SSF68906">
    <property type="entry name" value="SAP domain"/>
    <property type="match status" value="1"/>
</dbReference>